<dbReference type="Pfam" id="PF25601">
    <property type="entry name" value="AAA_lid_14"/>
    <property type="match status" value="1"/>
</dbReference>
<evidence type="ECO:0000256" key="1">
    <source>
        <dbReference type="ARBA" id="ARBA00022741"/>
    </source>
</evidence>
<evidence type="ECO:0000259" key="5">
    <source>
        <dbReference type="Pfam" id="PF02954"/>
    </source>
</evidence>
<sequence length="109" mass="11921">QIPLEPEVIQKLLGYDYPGNLRELKTMIESALILSAGSGINTDSLVFKQQSSGVDEPHTHYSSSATKTGVSQLTLDEVKTALLKCNGHRAQAAQLLGVSERTIYRHLKN</sequence>
<evidence type="ECO:0000256" key="2">
    <source>
        <dbReference type="ARBA" id="ARBA00022840"/>
    </source>
</evidence>
<evidence type="ECO:0000259" key="6">
    <source>
        <dbReference type="Pfam" id="PF25601"/>
    </source>
</evidence>
<dbReference type="Gene3D" id="1.10.8.60">
    <property type="match status" value="1"/>
</dbReference>
<evidence type="ECO:0000256" key="3">
    <source>
        <dbReference type="ARBA" id="ARBA00023015"/>
    </source>
</evidence>
<accession>A0A3B0Y6Q3</accession>
<dbReference type="Gene3D" id="1.10.10.60">
    <property type="entry name" value="Homeodomain-like"/>
    <property type="match status" value="1"/>
</dbReference>
<dbReference type="PROSITE" id="PS00688">
    <property type="entry name" value="SIGMA54_INTERACT_3"/>
    <property type="match status" value="1"/>
</dbReference>
<dbReference type="SUPFAM" id="SSF46689">
    <property type="entry name" value="Homeodomain-like"/>
    <property type="match status" value="1"/>
</dbReference>
<dbReference type="Pfam" id="PF02954">
    <property type="entry name" value="HTH_8"/>
    <property type="match status" value="1"/>
</dbReference>
<keyword evidence="2" id="KW-0067">ATP-binding</keyword>
<gene>
    <name evidence="7" type="ORF">MNBD_GAMMA08-275</name>
</gene>
<dbReference type="InterPro" id="IPR009057">
    <property type="entry name" value="Homeodomain-like_sf"/>
</dbReference>
<reference evidence="7" key="1">
    <citation type="submission" date="2018-06" db="EMBL/GenBank/DDBJ databases">
        <authorList>
            <person name="Zhirakovskaya E."/>
        </authorList>
    </citation>
    <scope>NUCLEOTIDE SEQUENCE</scope>
</reference>
<keyword evidence="1" id="KW-0547">Nucleotide-binding</keyword>
<dbReference type="InterPro" id="IPR058031">
    <property type="entry name" value="AAA_lid_NorR"/>
</dbReference>
<dbReference type="PRINTS" id="PR01590">
    <property type="entry name" value="HTHFIS"/>
</dbReference>
<feature type="domain" description="NorR-like AAA+ ATPase lid" evidence="6">
    <location>
        <begin position="3"/>
        <end position="56"/>
    </location>
</feature>
<dbReference type="PANTHER" id="PTHR32071">
    <property type="entry name" value="TRANSCRIPTIONAL REGULATORY PROTEIN"/>
    <property type="match status" value="1"/>
</dbReference>
<name>A0A3B0Y6Q3_9ZZZZ</name>
<organism evidence="7">
    <name type="scientific">hydrothermal vent metagenome</name>
    <dbReference type="NCBI Taxonomy" id="652676"/>
    <lineage>
        <taxon>unclassified sequences</taxon>
        <taxon>metagenomes</taxon>
        <taxon>ecological metagenomes</taxon>
    </lineage>
</organism>
<feature type="non-terminal residue" evidence="7">
    <location>
        <position position="1"/>
    </location>
</feature>
<dbReference type="AlphaFoldDB" id="A0A3B0Y6Q3"/>
<dbReference type="GO" id="GO:0043565">
    <property type="term" value="F:sequence-specific DNA binding"/>
    <property type="evidence" value="ECO:0007669"/>
    <property type="project" value="InterPro"/>
</dbReference>
<proteinExistence type="predicted"/>
<dbReference type="InterPro" id="IPR002197">
    <property type="entry name" value="HTH_Fis"/>
</dbReference>
<keyword evidence="3" id="KW-0805">Transcription regulation</keyword>
<feature type="domain" description="DNA binding HTH" evidence="5">
    <location>
        <begin position="79"/>
        <end position="108"/>
    </location>
</feature>
<evidence type="ECO:0000313" key="7">
    <source>
        <dbReference type="EMBL" id="VAW64244.1"/>
    </source>
</evidence>
<dbReference type="InterPro" id="IPR025944">
    <property type="entry name" value="Sigma_54_int_dom_CS"/>
</dbReference>
<evidence type="ECO:0000256" key="4">
    <source>
        <dbReference type="ARBA" id="ARBA00023163"/>
    </source>
</evidence>
<keyword evidence="4" id="KW-0804">Transcription</keyword>
<dbReference type="EMBL" id="UOFH01000277">
    <property type="protein sequence ID" value="VAW64244.1"/>
    <property type="molecule type" value="Genomic_DNA"/>
</dbReference>
<protein>
    <submittedName>
        <fullName evidence="7">Uncharacterized protein</fullName>
    </submittedName>
</protein>